<accession>A0A644YRM9</accession>
<gene>
    <name evidence="1" type="ORF">SDC9_77510</name>
</gene>
<comment type="caution">
    <text evidence="1">The sequence shown here is derived from an EMBL/GenBank/DDBJ whole genome shotgun (WGS) entry which is preliminary data.</text>
</comment>
<proteinExistence type="predicted"/>
<protein>
    <submittedName>
        <fullName evidence="1">Uncharacterized protein</fullName>
    </submittedName>
</protein>
<evidence type="ECO:0000313" key="1">
    <source>
        <dbReference type="EMBL" id="MPM30957.1"/>
    </source>
</evidence>
<dbReference type="AlphaFoldDB" id="A0A644YRM9"/>
<sequence>MPVVRINKLPEVTKDRLLALEQEIHDRELSRSVILHFIYHQMADNPVLL</sequence>
<dbReference type="EMBL" id="VSSQ01005938">
    <property type="protein sequence ID" value="MPM30957.1"/>
    <property type="molecule type" value="Genomic_DNA"/>
</dbReference>
<reference evidence="1" key="1">
    <citation type="submission" date="2019-08" db="EMBL/GenBank/DDBJ databases">
        <authorList>
            <person name="Kucharzyk K."/>
            <person name="Murdoch R.W."/>
            <person name="Higgins S."/>
            <person name="Loffler F."/>
        </authorList>
    </citation>
    <scope>NUCLEOTIDE SEQUENCE</scope>
</reference>
<name>A0A644YRM9_9ZZZZ</name>
<organism evidence="1">
    <name type="scientific">bioreactor metagenome</name>
    <dbReference type="NCBI Taxonomy" id="1076179"/>
    <lineage>
        <taxon>unclassified sequences</taxon>
        <taxon>metagenomes</taxon>
        <taxon>ecological metagenomes</taxon>
    </lineage>
</organism>